<feature type="region of interest" description="Disordered" evidence="1">
    <location>
        <begin position="32"/>
        <end position="54"/>
    </location>
</feature>
<comment type="caution">
    <text evidence="2">The sequence shown here is derived from an EMBL/GenBank/DDBJ whole genome shotgun (WGS) entry which is preliminary data.</text>
</comment>
<gene>
    <name evidence="2" type="ORF">SAMN06265174_102603</name>
</gene>
<dbReference type="Proteomes" id="UP000315460">
    <property type="component" value="Unassembled WGS sequence"/>
</dbReference>
<dbReference type="EMBL" id="FXTG01000002">
    <property type="protein sequence ID" value="SMO61207.1"/>
    <property type="molecule type" value="Genomic_DNA"/>
</dbReference>
<name>A0ABY1N0E6_9ACTN</name>
<evidence type="ECO:0000313" key="2">
    <source>
        <dbReference type="EMBL" id="SMO61207.1"/>
    </source>
</evidence>
<proteinExistence type="predicted"/>
<keyword evidence="3" id="KW-1185">Reference proteome</keyword>
<evidence type="ECO:0000313" key="3">
    <source>
        <dbReference type="Proteomes" id="UP000315460"/>
    </source>
</evidence>
<protein>
    <submittedName>
        <fullName evidence="2">Uncharacterized protein</fullName>
    </submittedName>
</protein>
<organism evidence="2 3">
    <name type="scientific">Dietzia kunjamensis subsp. schimae</name>
    <dbReference type="NCBI Taxonomy" id="498198"/>
    <lineage>
        <taxon>Bacteria</taxon>
        <taxon>Bacillati</taxon>
        <taxon>Actinomycetota</taxon>
        <taxon>Actinomycetes</taxon>
        <taxon>Mycobacteriales</taxon>
        <taxon>Dietziaceae</taxon>
        <taxon>Dietzia</taxon>
    </lineage>
</organism>
<evidence type="ECO:0000256" key="1">
    <source>
        <dbReference type="SAM" id="MobiDB-lite"/>
    </source>
</evidence>
<reference evidence="2 3" key="1">
    <citation type="submission" date="2017-05" db="EMBL/GenBank/DDBJ databases">
        <authorList>
            <person name="Varghese N."/>
            <person name="Submissions S."/>
        </authorList>
    </citation>
    <scope>NUCLEOTIDE SEQUENCE [LARGE SCALE GENOMIC DNA]</scope>
    <source>
        <strain evidence="2 3">DSM 45139</strain>
    </source>
</reference>
<accession>A0ABY1N0E6</accession>
<sequence>MRARRILRAASVRGGEPIAAFPCPAPRVSTFGDAPAPAVGEASLTPPHRLHAEN</sequence>